<protein>
    <submittedName>
        <fullName evidence="1">Uncharacterized protein</fullName>
    </submittedName>
</protein>
<evidence type="ECO:0000313" key="2">
    <source>
        <dbReference type="Proteomes" id="UP000054995"/>
    </source>
</evidence>
<comment type="caution">
    <text evidence="1">The sequence shown here is derived from an EMBL/GenBank/DDBJ whole genome shotgun (WGS) entry which is preliminary data.</text>
</comment>
<dbReference type="Proteomes" id="UP000054995">
    <property type="component" value="Unassembled WGS sequence"/>
</dbReference>
<gene>
    <name evidence="1" type="ORF">T4D_10810</name>
</gene>
<proteinExistence type="predicted"/>
<dbReference type="EMBL" id="JYDT01000056">
    <property type="protein sequence ID" value="KRY87370.1"/>
    <property type="molecule type" value="Genomic_DNA"/>
</dbReference>
<organism evidence="1 2">
    <name type="scientific">Trichinella pseudospiralis</name>
    <name type="common">Parasitic roundworm</name>
    <dbReference type="NCBI Taxonomy" id="6337"/>
    <lineage>
        <taxon>Eukaryota</taxon>
        <taxon>Metazoa</taxon>
        <taxon>Ecdysozoa</taxon>
        <taxon>Nematoda</taxon>
        <taxon>Enoplea</taxon>
        <taxon>Dorylaimia</taxon>
        <taxon>Trichinellida</taxon>
        <taxon>Trichinellidae</taxon>
        <taxon>Trichinella</taxon>
    </lineage>
</organism>
<sequence length="74" mass="8542">MDLANDVVLHRVAPTYQMPDVNICLTKIYFLENKKGHGIIEISNVAKIDAHWKILTQQAAHQRYTFGCFVDMHE</sequence>
<evidence type="ECO:0000313" key="1">
    <source>
        <dbReference type="EMBL" id="KRY87370.1"/>
    </source>
</evidence>
<name>A0A0V1FMW9_TRIPS</name>
<keyword evidence="2" id="KW-1185">Reference proteome</keyword>
<reference evidence="1 2" key="1">
    <citation type="submission" date="2015-01" db="EMBL/GenBank/DDBJ databases">
        <title>Evolution of Trichinella species and genotypes.</title>
        <authorList>
            <person name="Korhonen P.K."/>
            <person name="Edoardo P."/>
            <person name="Giuseppe L.R."/>
            <person name="Gasser R.B."/>
        </authorList>
    </citation>
    <scope>NUCLEOTIDE SEQUENCE [LARGE SCALE GENOMIC DNA]</scope>
    <source>
        <strain evidence="1">ISS470</strain>
    </source>
</reference>
<dbReference type="AlphaFoldDB" id="A0A0V1FMW9"/>
<accession>A0A0V1FMW9</accession>